<reference evidence="2" key="1">
    <citation type="journal article" date="2019" name="Int. J. Syst. Evol. Microbiol.">
        <title>The Global Catalogue of Microorganisms (GCM) 10K type strain sequencing project: providing services to taxonomists for standard genome sequencing and annotation.</title>
        <authorList>
            <consortium name="The Broad Institute Genomics Platform"/>
            <consortium name="The Broad Institute Genome Sequencing Center for Infectious Disease"/>
            <person name="Wu L."/>
            <person name="Ma J."/>
        </authorList>
    </citation>
    <scope>NUCLEOTIDE SEQUENCE [LARGE SCALE GENOMIC DNA]</scope>
    <source>
        <strain evidence="2">CECT 7226</strain>
    </source>
</reference>
<keyword evidence="2" id="KW-1185">Reference proteome</keyword>
<evidence type="ECO:0000313" key="2">
    <source>
        <dbReference type="Proteomes" id="UP001223712"/>
    </source>
</evidence>
<proteinExistence type="predicted"/>
<protein>
    <submittedName>
        <fullName evidence="1">Uncharacterized protein</fullName>
    </submittedName>
</protein>
<dbReference type="Proteomes" id="UP001223712">
    <property type="component" value="Unassembled WGS sequence"/>
</dbReference>
<dbReference type="RefSeq" id="WP_290334670.1">
    <property type="nucleotide sequence ID" value="NZ_JAUFQY010000001.1"/>
</dbReference>
<gene>
    <name evidence="1" type="ORF">QWY96_01550</name>
</gene>
<accession>A0ABT8CFM9</accession>
<evidence type="ECO:0000313" key="1">
    <source>
        <dbReference type="EMBL" id="MDN3699935.1"/>
    </source>
</evidence>
<comment type="caution">
    <text evidence="1">The sequence shown here is derived from an EMBL/GenBank/DDBJ whole genome shotgun (WGS) entry which is preliminary data.</text>
</comment>
<organism evidence="1 2">
    <name type="scientific">Vibrio artabrorum</name>
    <dbReference type="NCBI Taxonomy" id="446374"/>
    <lineage>
        <taxon>Bacteria</taxon>
        <taxon>Pseudomonadati</taxon>
        <taxon>Pseudomonadota</taxon>
        <taxon>Gammaproteobacteria</taxon>
        <taxon>Vibrionales</taxon>
        <taxon>Vibrionaceae</taxon>
        <taxon>Vibrio</taxon>
    </lineage>
</organism>
<name>A0ABT8CFM9_9VIBR</name>
<sequence length="87" mass="9278">MYNLNAEEIMMVDGGGDGAALIGPAVRGIAKWAAGGMAWEVATNPGSQGFNNGTQNISGNGYMGNGLQTGRDGRFTYWWPRLRLLNN</sequence>
<dbReference type="EMBL" id="JAUFQY010000001">
    <property type="protein sequence ID" value="MDN3699935.1"/>
    <property type="molecule type" value="Genomic_DNA"/>
</dbReference>